<dbReference type="EMBL" id="DRMJ01000525">
    <property type="protein sequence ID" value="HHL43935.1"/>
    <property type="molecule type" value="Genomic_DNA"/>
</dbReference>
<evidence type="ECO:0000259" key="1">
    <source>
        <dbReference type="Pfam" id="PF20057"/>
    </source>
</evidence>
<sequence length="249" mass="27602">MHSTTSVFERIMNKKGAVIAEMASGNVVPVYPNADRRKRPIAWLKRGTFKSYVADGIFIRSGDYYIIADSYLRRRKKGIQSFANQHFDKVEADIYHPDGIKRPTVINKRQTALARLARMRNSDGSLFLSKDEVEAGERFAQDYGRAGMASTNTQRYDAPGIDRDLSTNTAEDIAIMSIDARQRSVDALRYVGAGLDRAIISVCGHNHAIGALERSEGWAQRSGKTVVKIALARLSEFYGCKPGKSASGH</sequence>
<dbReference type="Pfam" id="PF20057">
    <property type="entry name" value="DUF6456"/>
    <property type="match status" value="1"/>
</dbReference>
<comment type="caution">
    <text evidence="2">The sequence shown here is derived from an EMBL/GenBank/DDBJ whole genome shotgun (WGS) entry which is preliminary data.</text>
</comment>
<proteinExistence type="predicted"/>
<dbReference type="AlphaFoldDB" id="A0A7C5M4I2"/>
<name>A0A7C5M4I2_9PROT</name>
<accession>A0A7C5M4I2</accession>
<evidence type="ECO:0000313" key="2">
    <source>
        <dbReference type="EMBL" id="HHL43935.1"/>
    </source>
</evidence>
<feature type="domain" description="DUF6456" evidence="1">
    <location>
        <begin position="106"/>
        <end position="239"/>
    </location>
</feature>
<gene>
    <name evidence="2" type="ORF">ENJ42_09970</name>
</gene>
<organism evidence="2">
    <name type="scientific">Hellea balneolensis</name>
    <dbReference type="NCBI Taxonomy" id="287478"/>
    <lineage>
        <taxon>Bacteria</taxon>
        <taxon>Pseudomonadati</taxon>
        <taxon>Pseudomonadota</taxon>
        <taxon>Alphaproteobacteria</taxon>
        <taxon>Maricaulales</taxon>
        <taxon>Robiginitomaculaceae</taxon>
        <taxon>Hellea</taxon>
    </lineage>
</organism>
<reference evidence="2" key="1">
    <citation type="journal article" date="2020" name="mSystems">
        <title>Genome- and Community-Level Interaction Insights into Carbon Utilization and Element Cycling Functions of Hydrothermarchaeota in Hydrothermal Sediment.</title>
        <authorList>
            <person name="Zhou Z."/>
            <person name="Liu Y."/>
            <person name="Xu W."/>
            <person name="Pan J."/>
            <person name="Luo Z.H."/>
            <person name="Li M."/>
        </authorList>
    </citation>
    <scope>NUCLEOTIDE SEQUENCE [LARGE SCALE GENOMIC DNA]</scope>
    <source>
        <strain evidence="2">HyVt-485</strain>
    </source>
</reference>
<protein>
    <recommendedName>
        <fullName evidence="1">DUF6456 domain-containing protein</fullName>
    </recommendedName>
</protein>
<dbReference type="InterPro" id="IPR045599">
    <property type="entry name" value="DUF6456"/>
</dbReference>
<dbReference type="Proteomes" id="UP000885830">
    <property type="component" value="Unassembled WGS sequence"/>
</dbReference>